<accession>A0A2X0PD80</accession>
<feature type="region of interest" description="Disordered" evidence="9">
    <location>
        <begin position="591"/>
        <end position="630"/>
    </location>
</feature>
<organism evidence="10 11">
    <name type="scientific">Microbotryum silenes-dioicae</name>
    <dbReference type="NCBI Taxonomy" id="796604"/>
    <lineage>
        <taxon>Eukaryota</taxon>
        <taxon>Fungi</taxon>
        <taxon>Dikarya</taxon>
        <taxon>Basidiomycota</taxon>
        <taxon>Pucciniomycotina</taxon>
        <taxon>Microbotryomycetes</taxon>
        <taxon>Microbotryales</taxon>
        <taxon>Microbotryaceae</taxon>
        <taxon>Microbotryum</taxon>
    </lineage>
</organism>
<dbReference type="InterPro" id="IPR015421">
    <property type="entry name" value="PyrdxlP-dep_Trfase_major"/>
</dbReference>
<feature type="modified residue" description="N6-(pyridoxal phosphate)lysine" evidence="7">
    <location>
        <position position="356"/>
    </location>
</feature>
<evidence type="ECO:0000256" key="8">
    <source>
        <dbReference type="RuleBase" id="RU361171"/>
    </source>
</evidence>
<dbReference type="Pfam" id="PF00282">
    <property type="entry name" value="Pyridoxal_deC"/>
    <property type="match status" value="1"/>
</dbReference>
<evidence type="ECO:0000256" key="9">
    <source>
        <dbReference type="SAM" id="MobiDB-lite"/>
    </source>
</evidence>
<gene>
    <name evidence="10" type="primary">BQ5605_C005g03517</name>
    <name evidence="10" type="ORF">BQ5605_C005G03517</name>
</gene>
<evidence type="ECO:0000256" key="7">
    <source>
        <dbReference type="PIRSR" id="PIRSR602129-50"/>
    </source>
</evidence>
<name>A0A2X0PD80_9BASI</name>
<dbReference type="GO" id="GO:0030170">
    <property type="term" value="F:pyridoxal phosphate binding"/>
    <property type="evidence" value="ECO:0007669"/>
    <property type="project" value="InterPro"/>
</dbReference>
<feature type="compositionally biased region" description="Basic and acidic residues" evidence="9">
    <location>
        <begin position="599"/>
        <end position="611"/>
    </location>
</feature>
<dbReference type="PANTHER" id="PTHR43321">
    <property type="entry name" value="GLUTAMATE DECARBOXYLASE"/>
    <property type="match status" value="1"/>
</dbReference>
<evidence type="ECO:0000313" key="10">
    <source>
        <dbReference type="EMBL" id="SGY76795.1"/>
    </source>
</evidence>
<dbReference type="PANTHER" id="PTHR43321:SF3">
    <property type="entry name" value="GLUTAMATE DECARBOXYLASE"/>
    <property type="match status" value="1"/>
</dbReference>
<dbReference type="GO" id="GO:0004351">
    <property type="term" value="F:glutamate decarboxylase activity"/>
    <property type="evidence" value="ECO:0007669"/>
    <property type="project" value="UniProtKB-EC"/>
</dbReference>
<comment type="similarity">
    <text evidence="2 8">Belongs to the group II decarboxylase family.</text>
</comment>
<keyword evidence="11" id="KW-1185">Reference proteome</keyword>
<dbReference type="InterPro" id="IPR015424">
    <property type="entry name" value="PyrdxlP-dep_Trfase"/>
</dbReference>
<dbReference type="SUPFAM" id="SSF53383">
    <property type="entry name" value="PLP-dependent transferases"/>
    <property type="match status" value="1"/>
</dbReference>
<reference evidence="10 11" key="1">
    <citation type="submission" date="2016-11" db="EMBL/GenBank/DDBJ databases">
        <authorList>
            <person name="Jaros S."/>
            <person name="Januszkiewicz K."/>
            <person name="Wedrychowicz H."/>
        </authorList>
    </citation>
    <scope>NUCLEOTIDE SEQUENCE [LARGE SCALE GENOMIC DNA]</scope>
</reference>
<evidence type="ECO:0000313" key="11">
    <source>
        <dbReference type="Proteomes" id="UP000249464"/>
    </source>
</evidence>
<evidence type="ECO:0000256" key="1">
    <source>
        <dbReference type="ARBA" id="ARBA00001933"/>
    </source>
</evidence>
<dbReference type="Gene3D" id="4.10.280.50">
    <property type="match status" value="1"/>
</dbReference>
<evidence type="ECO:0000256" key="2">
    <source>
        <dbReference type="ARBA" id="ARBA00009533"/>
    </source>
</evidence>
<keyword evidence="4 7" id="KW-0663">Pyridoxal phosphate</keyword>
<dbReference type="NCBIfam" id="TIGR01788">
    <property type="entry name" value="Glu-decarb-GAD"/>
    <property type="match status" value="1"/>
</dbReference>
<dbReference type="InterPro" id="IPR002129">
    <property type="entry name" value="PyrdxlP-dep_de-COase"/>
</dbReference>
<sequence>MPRSNLALRKSLSSDAAKGRPRQVARSPPQHVARSSYGLWTSQLPHWRTLARQLNAEKLLQHSHEHAKAHGRTNARSLLEREEGHKLEHPNYGTSELPKHSIPSKGTEPVIAYNLIHDELSLDGSPLLNLASFVHTHMDEYGDKLTFENIAKNLIDTDASHNLWNFEYPATVLLHTRCISMLAKLWHADETKNATGTATTGSSEAIQLAGLAMKRRWQDKRRKDGKDEYRPGPNIVMGANAQVALEKFARYFEVEARLVPVSEETNYILSPERAMEYVDENTIGIFIILGSTYTGAFEDVEGMSKLLDEYEAKTGHHVPIHVDAASGGFVAPFAYPKHVWDFRLPRVCSINTSGHKFGKAYVGVGWVIWRDAAHRTSIFLQPHDQTFLLKVSPHDCLTVPEDLVFKLTYLGSVEYSFSLNFSRPAHPIIGQYYNFVRFGFDGYRAIALHDAKNARLLARALNNSKYYTVISDLLEPSQSAGIVDKAAKAVGLSENIEDYKPSLPVVTFRFSDEFKKEFPYAKQKSVQTLMRAKGWIIPNYELPPDLSNVEILRVVVREQFSEDLVERLVIDLIEITEDLIKDSMDEAKLLAGQSSPSQDKVKGVTTHHSEKQAATQDQKGVEPSGHSSVC</sequence>
<dbReference type="Gene3D" id="3.90.1150.160">
    <property type="match status" value="1"/>
</dbReference>
<feature type="region of interest" description="Disordered" evidence="9">
    <location>
        <begin position="1"/>
        <end position="34"/>
    </location>
</feature>
<dbReference type="InterPro" id="IPR010107">
    <property type="entry name" value="Glutamate_decarboxylase"/>
</dbReference>
<evidence type="ECO:0000256" key="3">
    <source>
        <dbReference type="ARBA" id="ARBA00012421"/>
    </source>
</evidence>
<keyword evidence="8" id="KW-0210">Decarboxylase</keyword>
<dbReference type="EC" id="4.1.1.15" evidence="3 8"/>
<evidence type="ECO:0000256" key="6">
    <source>
        <dbReference type="ARBA" id="ARBA00048868"/>
    </source>
</evidence>
<protein>
    <recommendedName>
        <fullName evidence="3 8">Glutamate decarboxylase</fullName>
        <ecNumber evidence="3 8">4.1.1.15</ecNumber>
    </recommendedName>
</protein>
<evidence type="ECO:0000256" key="4">
    <source>
        <dbReference type="ARBA" id="ARBA00022898"/>
    </source>
</evidence>
<dbReference type="Proteomes" id="UP000249464">
    <property type="component" value="Unassembled WGS sequence"/>
</dbReference>
<dbReference type="AlphaFoldDB" id="A0A2X0PD80"/>
<comment type="catalytic activity">
    <reaction evidence="6 8">
        <text>L-glutamate + H(+) = 4-aminobutanoate + CO2</text>
        <dbReference type="Rhea" id="RHEA:17785"/>
        <dbReference type="ChEBI" id="CHEBI:15378"/>
        <dbReference type="ChEBI" id="CHEBI:16526"/>
        <dbReference type="ChEBI" id="CHEBI:29985"/>
        <dbReference type="ChEBI" id="CHEBI:59888"/>
        <dbReference type="EC" id="4.1.1.15"/>
    </reaction>
</comment>
<evidence type="ECO:0000256" key="5">
    <source>
        <dbReference type="ARBA" id="ARBA00023239"/>
    </source>
</evidence>
<dbReference type="GO" id="GO:0006538">
    <property type="term" value="P:L-glutamate catabolic process"/>
    <property type="evidence" value="ECO:0007669"/>
    <property type="project" value="TreeGrafter"/>
</dbReference>
<keyword evidence="5 8" id="KW-0456">Lyase</keyword>
<dbReference type="EMBL" id="FQNC01000047">
    <property type="protein sequence ID" value="SGY76795.1"/>
    <property type="molecule type" value="Genomic_DNA"/>
</dbReference>
<dbReference type="STRING" id="796604.A0A2X0PD80"/>
<dbReference type="Gene3D" id="3.40.640.10">
    <property type="entry name" value="Type I PLP-dependent aspartate aminotransferase-like (Major domain)"/>
    <property type="match status" value="1"/>
</dbReference>
<comment type="cofactor">
    <cofactor evidence="1 7 8">
        <name>pyridoxal 5'-phosphate</name>
        <dbReference type="ChEBI" id="CHEBI:597326"/>
    </cofactor>
</comment>
<dbReference type="GO" id="GO:0005829">
    <property type="term" value="C:cytosol"/>
    <property type="evidence" value="ECO:0007669"/>
    <property type="project" value="TreeGrafter"/>
</dbReference>
<proteinExistence type="inferred from homology"/>